<protein>
    <submittedName>
        <fullName evidence="1">Uncharacterized protein</fullName>
    </submittedName>
</protein>
<sequence>MNSLKLSPILKVCLGSRKKLECYRNLFAIDGEMRTNDQDLWIPVVSEYPEVFPEDLPRLPPDREIEFCIDLVPGAQLVSILPYRMAPTEMNELRKQLDDLISKDFIRSSTSP</sequence>
<proteinExistence type="predicted"/>
<gene>
    <name evidence="1" type="ORF">PanWU01x14_350150</name>
</gene>
<dbReference type="Gene3D" id="3.10.10.10">
    <property type="entry name" value="HIV Type 1 Reverse Transcriptase, subunit A, domain 1"/>
    <property type="match status" value="1"/>
</dbReference>
<keyword evidence="2" id="KW-1185">Reference proteome</keyword>
<evidence type="ECO:0000313" key="2">
    <source>
        <dbReference type="Proteomes" id="UP000237105"/>
    </source>
</evidence>
<dbReference type="EMBL" id="JXTB01000707">
    <property type="protein sequence ID" value="PON33743.1"/>
    <property type="molecule type" value="Genomic_DNA"/>
</dbReference>
<organism evidence="1 2">
    <name type="scientific">Parasponia andersonii</name>
    <name type="common">Sponia andersonii</name>
    <dbReference type="NCBI Taxonomy" id="3476"/>
    <lineage>
        <taxon>Eukaryota</taxon>
        <taxon>Viridiplantae</taxon>
        <taxon>Streptophyta</taxon>
        <taxon>Embryophyta</taxon>
        <taxon>Tracheophyta</taxon>
        <taxon>Spermatophyta</taxon>
        <taxon>Magnoliopsida</taxon>
        <taxon>eudicotyledons</taxon>
        <taxon>Gunneridae</taxon>
        <taxon>Pentapetalae</taxon>
        <taxon>rosids</taxon>
        <taxon>fabids</taxon>
        <taxon>Rosales</taxon>
        <taxon>Cannabaceae</taxon>
        <taxon>Parasponia</taxon>
    </lineage>
</organism>
<reference evidence="2" key="1">
    <citation type="submission" date="2016-06" db="EMBL/GenBank/DDBJ databases">
        <title>Parallel loss of symbiosis genes in relatives of nitrogen-fixing non-legume Parasponia.</title>
        <authorList>
            <person name="Van Velzen R."/>
            <person name="Holmer R."/>
            <person name="Bu F."/>
            <person name="Rutten L."/>
            <person name="Van Zeijl A."/>
            <person name="Liu W."/>
            <person name="Santuari L."/>
            <person name="Cao Q."/>
            <person name="Sharma T."/>
            <person name="Shen D."/>
            <person name="Roswanjaya Y."/>
            <person name="Wardhani T."/>
            <person name="Kalhor M.S."/>
            <person name="Jansen J."/>
            <person name="Van den Hoogen J."/>
            <person name="Gungor B."/>
            <person name="Hartog M."/>
            <person name="Hontelez J."/>
            <person name="Verver J."/>
            <person name="Yang W.-C."/>
            <person name="Schijlen E."/>
            <person name="Repin R."/>
            <person name="Schilthuizen M."/>
            <person name="Schranz E."/>
            <person name="Heidstra R."/>
            <person name="Miyata K."/>
            <person name="Fedorova E."/>
            <person name="Kohlen W."/>
            <person name="Bisseling T."/>
            <person name="Smit S."/>
            <person name="Geurts R."/>
        </authorList>
    </citation>
    <scope>NUCLEOTIDE SEQUENCE [LARGE SCALE GENOMIC DNA]</scope>
    <source>
        <strain evidence="2">cv. WU1-14</strain>
    </source>
</reference>
<dbReference type="Proteomes" id="UP000237105">
    <property type="component" value="Unassembled WGS sequence"/>
</dbReference>
<evidence type="ECO:0000313" key="1">
    <source>
        <dbReference type="EMBL" id="PON33743.1"/>
    </source>
</evidence>
<comment type="caution">
    <text evidence="1">The sequence shown here is derived from an EMBL/GenBank/DDBJ whole genome shotgun (WGS) entry which is preliminary data.</text>
</comment>
<dbReference type="PANTHER" id="PTHR15503:SF45">
    <property type="entry name" value="RNA-DIRECTED DNA POLYMERASE HOMOLOG"/>
    <property type="match status" value="1"/>
</dbReference>
<dbReference type="AlphaFoldDB" id="A0A2P5AB18"/>
<dbReference type="OrthoDB" id="1736007at2759"/>
<dbReference type="InterPro" id="IPR043502">
    <property type="entry name" value="DNA/RNA_pol_sf"/>
</dbReference>
<accession>A0A2P5AB18</accession>
<dbReference type="SUPFAM" id="SSF56672">
    <property type="entry name" value="DNA/RNA polymerases"/>
    <property type="match status" value="1"/>
</dbReference>
<dbReference type="InterPro" id="IPR032567">
    <property type="entry name" value="RTL1-rel"/>
</dbReference>
<name>A0A2P5AB18_PARAD</name>
<dbReference type="PANTHER" id="PTHR15503">
    <property type="entry name" value="LDOC1 RELATED"/>
    <property type="match status" value="1"/>
</dbReference>